<proteinExistence type="predicted"/>
<protein>
    <submittedName>
        <fullName evidence="2">Uncharacterized protein</fullName>
    </submittedName>
</protein>
<name>A0A8J3WKU5_9ACTN</name>
<evidence type="ECO:0000256" key="1">
    <source>
        <dbReference type="SAM" id="MobiDB-lite"/>
    </source>
</evidence>
<gene>
    <name evidence="2" type="ORF">Psi01_25670</name>
</gene>
<keyword evidence="3" id="KW-1185">Reference proteome</keyword>
<dbReference type="Proteomes" id="UP000619788">
    <property type="component" value="Unassembled WGS sequence"/>
</dbReference>
<feature type="region of interest" description="Disordered" evidence="1">
    <location>
        <begin position="32"/>
        <end position="110"/>
    </location>
</feature>
<sequence length="110" mass="11947">MAEITRVAIHHPKIDDGERVIQVPEESLSHYMRSGWQRYEPPTDDGELPPGTAVVTNSTGEPEPVIEPSTDEGADPPPPTGQEAPEAPAEPGASSSEKPRRQRTQNRDGE</sequence>
<accession>A0A8J3WKU5</accession>
<dbReference type="RefSeq" id="WP_204064187.1">
    <property type="nucleotide sequence ID" value="NZ_BOOJ01000023.1"/>
</dbReference>
<evidence type="ECO:0000313" key="3">
    <source>
        <dbReference type="Proteomes" id="UP000619788"/>
    </source>
</evidence>
<comment type="caution">
    <text evidence="2">The sequence shown here is derived from an EMBL/GenBank/DDBJ whole genome shotgun (WGS) entry which is preliminary data.</text>
</comment>
<organism evidence="2 3">
    <name type="scientific">Planobispora siamensis</name>
    <dbReference type="NCBI Taxonomy" id="936338"/>
    <lineage>
        <taxon>Bacteria</taxon>
        <taxon>Bacillati</taxon>
        <taxon>Actinomycetota</taxon>
        <taxon>Actinomycetes</taxon>
        <taxon>Streptosporangiales</taxon>
        <taxon>Streptosporangiaceae</taxon>
        <taxon>Planobispora</taxon>
    </lineage>
</organism>
<feature type="compositionally biased region" description="Low complexity" evidence="1">
    <location>
        <begin position="81"/>
        <end position="96"/>
    </location>
</feature>
<evidence type="ECO:0000313" key="2">
    <source>
        <dbReference type="EMBL" id="GIH91937.1"/>
    </source>
</evidence>
<dbReference type="EMBL" id="BOOJ01000023">
    <property type="protein sequence ID" value="GIH91937.1"/>
    <property type="molecule type" value="Genomic_DNA"/>
</dbReference>
<dbReference type="AlphaFoldDB" id="A0A8J3WKU5"/>
<reference evidence="2 3" key="1">
    <citation type="submission" date="2021-01" db="EMBL/GenBank/DDBJ databases">
        <title>Whole genome shotgun sequence of Planobispora siamensis NBRC 107568.</title>
        <authorList>
            <person name="Komaki H."/>
            <person name="Tamura T."/>
        </authorList>
    </citation>
    <scope>NUCLEOTIDE SEQUENCE [LARGE SCALE GENOMIC DNA]</scope>
    <source>
        <strain evidence="2 3">NBRC 107568</strain>
    </source>
</reference>